<organism evidence="5 6">
    <name type="scientific">Coffea canephora</name>
    <name type="common">Robusta coffee</name>
    <dbReference type="NCBI Taxonomy" id="49390"/>
    <lineage>
        <taxon>Eukaryota</taxon>
        <taxon>Viridiplantae</taxon>
        <taxon>Streptophyta</taxon>
        <taxon>Embryophyta</taxon>
        <taxon>Tracheophyta</taxon>
        <taxon>Spermatophyta</taxon>
        <taxon>Magnoliopsida</taxon>
        <taxon>eudicotyledons</taxon>
        <taxon>Gunneridae</taxon>
        <taxon>Pentapetalae</taxon>
        <taxon>asterids</taxon>
        <taxon>lamiids</taxon>
        <taxon>Gentianales</taxon>
        <taxon>Rubiaceae</taxon>
        <taxon>Ixoroideae</taxon>
        <taxon>Gardenieae complex</taxon>
        <taxon>Bertiereae - Coffeeae clade</taxon>
        <taxon>Coffeeae</taxon>
        <taxon>Coffea</taxon>
    </lineage>
</organism>
<keyword evidence="1" id="KW-0433">Leucine-rich repeat</keyword>
<dbReference type="OrthoDB" id="1747370at2759"/>
<dbReference type="AlphaFoldDB" id="A0A068VF65"/>
<dbReference type="PhylomeDB" id="A0A068VF65"/>
<evidence type="ECO:0000256" key="1">
    <source>
        <dbReference type="ARBA" id="ARBA00022614"/>
    </source>
</evidence>
<name>A0A068VF65_COFCA</name>
<dbReference type="Proteomes" id="UP000295252">
    <property type="component" value="Chromosome VII"/>
</dbReference>
<dbReference type="PRINTS" id="PR00364">
    <property type="entry name" value="DISEASERSIST"/>
</dbReference>
<dbReference type="GO" id="GO:0043531">
    <property type="term" value="F:ADP binding"/>
    <property type="evidence" value="ECO:0007669"/>
    <property type="project" value="InterPro"/>
</dbReference>
<dbReference type="InterPro" id="IPR032675">
    <property type="entry name" value="LRR_dom_sf"/>
</dbReference>
<dbReference type="PANTHER" id="PTHR36766:SF70">
    <property type="entry name" value="DISEASE RESISTANCE PROTEIN RGA4"/>
    <property type="match status" value="1"/>
</dbReference>
<dbReference type="Gramene" id="CDP19217">
    <property type="protein sequence ID" value="CDP19217"/>
    <property type="gene ID" value="GSCOC_T00009661001"/>
</dbReference>
<evidence type="ECO:0000256" key="3">
    <source>
        <dbReference type="ARBA" id="ARBA00022821"/>
    </source>
</evidence>
<dbReference type="InterPro" id="IPR042197">
    <property type="entry name" value="Apaf_helical"/>
</dbReference>
<feature type="domain" description="Disease resistance R13L4/SHOC-2-like LRR" evidence="4">
    <location>
        <begin position="150"/>
        <end position="278"/>
    </location>
</feature>
<dbReference type="InParanoid" id="A0A068VF65"/>
<reference evidence="6" key="1">
    <citation type="journal article" date="2014" name="Science">
        <title>The coffee genome provides insight into the convergent evolution of caffeine biosynthesis.</title>
        <authorList>
            <person name="Denoeud F."/>
            <person name="Carretero-Paulet L."/>
            <person name="Dereeper A."/>
            <person name="Droc G."/>
            <person name="Guyot R."/>
            <person name="Pietrella M."/>
            <person name="Zheng C."/>
            <person name="Alberti A."/>
            <person name="Anthony F."/>
            <person name="Aprea G."/>
            <person name="Aury J.M."/>
            <person name="Bento P."/>
            <person name="Bernard M."/>
            <person name="Bocs S."/>
            <person name="Campa C."/>
            <person name="Cenci A."/>
            <person name="Combes M.C."/>
            <person name="Crouzillat D."/>
            <person name="Da Silva C."/>
            <person name="Daddiego L."/>
            <person name="De Bellis F."/>
            <person name="Dussert S."/>
            <person name="Garsmeur O."/>
            <person name="Gayraud T."/>
            <person name="Guignon V."/>
            <person name="Jahn K."/>
            <person name="Jamilloux V."/>
            <person name="Joet T."/>
            <person name="Labadie K."/>
            <person name="Lan T."/>
            <person name="Leclercq J."/>
            <person name="Lepelley M."/>
            <person name="Leroy T."/>
            <person name="Li L.T."/>
            <person name="Librado P."/>
            <person name="Lopez L."/>
            <person name="Munoz A."/>
            <person name="Noel B."/>
            <person name="Pallavicini A."/>
            <person name="Perrotta G."/>
            <person name="Poncet V."/>
            <person name="Pot D."/>
            <person name="Priyono X."/>
            <person name="Rigoreau M."/>
            <person name="Rouard M."/>
            <person name="Rozas J."/>
            <person name="Tranchant-Dubreuil C."/>
            <person name="VanBuren R."/>
            <person name="Zhang Q."/>
            <person name="Andrade A.C."/>
            <person name="Argout X."/>
            <person name="Bertrand B."/>
            <person name="de Kochko A."/>
            <person name="Graziosi G."/>
            <person name="Henry R.J."/>
            <person name="Jayarama X."/>
            <person name="Ming R."/>
            <person name="Nagai C."/>
            <person name="Rounsley S."/>
            <person name="Sankoff D."/>
            <person name="Giuliano G."/>
            <person name="Albert V.A."/>
            <person name="Wincker P."/>
            <person name="Lashermes P."/>
        </authorList>
    </citation>
    <scope>NUCLEOTIDE SEQUENCE [LARGE SCALE GENOMIC DNA]</scope>
    <source>
        <strain evidence="6">cv. DH200-94</strain>
    </source>
</reference>
<dbReference type="Gene3D" id="3.80.10.10">
    <property type="entry name" value="Ribonuclease Inhibitor"/>
    <property type="match status" value="1"/>
</dbReference>
<keyword evidence="2" id="KW-0677">Repeat</keyword>
<evidence type="ECO:0000313" key="5">
    <source>
        <dbReference type="EMBL" id="CDP19217.1"/>
    </source>
</evidence>
<accession>A0A068VF65</accession>
<keyword evidence="6" id="KW-1185">Reference proteome</keyword>
<sequence>MDGAPGSVILVTTRSHRVATAVGSTDTHQMTQMSDSDCWLIMQRRAFAGKSGDLCKKVERIGQQIAKKCKGLPLAAKTIGSLLRFKDTVQQWQNMHDIVHDFAQFLTKNECHALDGTGRNSSSERPRHLTILKGIEEEMFSSRVVDFERLRSFLTFFEIGRVVVPQNLFCRLKCVRTLTLCGCGLAEIPAEITRLIHLRYLDLSMNPFVTLSEAVCDLYYLETLDIIGYLSEDDEEVAVSIMPSLEELEIYYCEKLETLPHRILSKISSLKNLNIRGCSNLTDKTIIICSGMIFHTFFFMYLSSLKSNNYDL</sequence>
<proteinExistence type="predicted"/>
<gene>
    <name evidence="5" type="ORF">GSCOC_T00009661001</name>
</gene>
<dbReference type="InterPro" id="IPR027417">
    <property type="entry name" value="P-loop_NTPase"/>
</dbReference>
<dbReference type="Gene3D" id="1.10.8.430">
    <property type="entry name" value="Helical domain of apoptotic protease-activating factors"/>
    <property type="match status" value="1"/>
</dbReference>
<evidence type="ECO:0000256" key="2">
    <source>
        <dbReference type="ARBA" id="ARBA00022737"/>
    </source>
</evidence>
<dbReference type="SUPFAM" id="SSF52540">
    <property type="entry name" value="P-loop containing nucleoside triphosphate hydrolases"/>
    <property type="match status" value="1"/>
</dbReference>
<dbReference type="EMBL" id="HG739465">
    <property type="protein sequence ID" value="CDP19217.1"/>
    <property type="molecule type" value="Genomic_DNA"/>
</dbReference>
<dbReference type="GO" id="GO:0006952">
    <property type="term" value="P:defense response"/>
    <property type="evidence" value="ECO:0007669"/>
    <property type="project" value="UniProtKB-KW"/>
</dbReference>
<dbReference type="PANTHER" id="PTHR36766">
    <property type="entry name" value="PLANT BROAD-SPECTRUM MILDEW RESISTANCE PROTEIN RPW8"/>
    <property type="match status" value="1"/>
</dbReference>
<protein>
    <recommendedName>
        <fullName evidence="4">Disease resistance R13L4/SHOC-2-like LRR domain-containing protein</fullName>
    </recommendedName>
</protein>
<dbReference type="InterPro" id="IPR055414">
    <property type="entry name" value="LRR_R13L4/SHOC2-like"/>
</dbReference>
<evidence type="ECO:0000259" key="4">
    <source>
        <dbReference type="Pfam" id="PF23598"/>
    </source>
</evidence>
<dbReference type="SUPFAM" id="SSF52058">
    <property type="entry name" value="L domain-like"/>
    <property type="match status" value="1"/>
</dbReference>
<dbReference type="OMA" id="RELNTFM"/>
<keyword evidence="3" id="KW-0611">Plant defense</keyword>
<evidence type="ECO:0000313" key="6">
    <source>
        <dbReference type="Proteomes" id="UP000295252"/>
    </source>
</evidence>
<dbReference type="Pfam" id="PF23598">
    <property type="entry name" value="LRR_14"/>
    <property type="match status" value="1"/>
</dbReference>